<dbReference type="GO" id="GO:0046872">
    <property type="term" value="F:metal ion binding"/>
    <property type="evidence" value="ECO:0007669"/>
    <property type="project" value="UniProtKB-KW"/>
</dbReference>
<feature type="active site" description="Proton donor" evidence="3">
    <location>
        <position position="127"/>
    </location>
</feature>
<dbReference type="InterPro" id="IPR002073">
    <property type="entry name" value="PDEase_catalytic_dom"/>
</dbReference>
<reference evidence="7" key="1">
    <citation type="submission" date="2021-01" db="EMBL/GenBank/DDBJ databases">
        <authorList>
            <person name="Corre E."/>
            <person name="Pelletier E."/>
            <person name="Niang G."/>
            <person name="Scheremetjew M."/>
            <person name="Finn R."/>
            <person name="Kale V."/>
            <person name="Holt S."/>
            <person name="Cochrane G."/>
            <person name="Meng A."/>
            <person name="Brown T."/>
            <person name="Cohen L."/>
        </authorList>
    </citation>
    <scope>NUCLEOTIDE SEQUENCE</scope>
    <source>
        <strain evidence="7">CCAP979/52</strain>
    </source>
</reference>
<feature type="binding site" evidence="5">
    <location>
        <position position="167"/>
    </location>
    <ligand>
        <name>Zn(2+)</name>
        <dbReference type="ChEBI" id="CHEBI:29105"/>
        <label>1</label>
    </ligand>
</feature>
<feature type="domain" description="PDEase" evidence="6">
    <location>
        <begin position="52"/>
        <end position="384"/>
    </location>
</feature>
<dbReference type="InterPro" id="IPR003607">
    <property type="entry name" value="HD/PDEase_dom"/>
</dbReference>
<protein>
    <recommendedName>
        <fullName evidence="6">PDEase domain-containing protein</fullName>
    </recommendedName>
</protein>
<feature type="binding site" evidence="5">
    <location>
        <position position="168"/>
    </location>
    <ligand>
        <name>Zn(2+)</name>
        <dbReference type="ChEBI" id="CHEBI:29105"/>
        <label>2</label>
    </ligand>
</feature>
<keyword evidence="1 5" id="KW-0479">Metal-binding</keyword>
<dbReference type="PANTHER" id="PTHR11347">
    <property type="entry name" value="CYCLIC NUCLEOTIDE PHOSPHODIESTERASE"/>
    <property type="match status" value="1"/>
</dbReference>
<dbReference type="PROSITE" id="PS00126">
    <property type="entry name" value="PDEASE_I_1"/>
    <property type="match status" value="1"/>
</dbReference>
<evidence type="ECO:0000256" key="4">
    <source>
        <dbReference type="PIRSR" id="PIRSR623088-2"/>
    </source>
</evidence>
<accession>A0A7S0MH98</accession>
<dbReference type="SMART" id="SM00471">
    <property type="entry name" value="HDc"/>
    <property type="match status" value="1"/>
</dbReference>
<dbReference type="Pfam" id="PF00233">
    <property type="entry name" value="PDEase_I"/>
    <property type="match status" value="1"/>
</dbReference>
<dbReference type="GO" id="GO:0007165">
    <property type="term" value="P:signal transduction"/>
    <property type="evidence" value="ECO:0007669"/>
    <property type="project" value="InterPro"/>
</dbReference>
<feature type="binding site" evidence="4">
    <location>
        <position position="288"/>
    </location>
    <ligand>
        <name>AMP</name>
        <dbReference type="ChEBI" id="CHEBI:456215"/>
    </ligand>
</feature>
<feature type="binding site" evidence="4">
    <location>
        <begin position="127"/>
        <end position="131"/>
    </location>
    <ligand>
        <name>AMP</name>
        <dbReference type="ChEBI" id="CHEBI:456215"/>
    </ligand>
</feature>
<dbReference type="PROSITE" id="PS51845">
    <property type="entry name" value="PDEASE_I_2"/>
    <property type="match status" value="1"/>
</dbReference>
<feature type="binding site" evidence="4">
    <location>
        <position position="339"/>
    </location>
    <ligand>
        <name>AMP</name>
        <dbReference type="ChEBI" id="CHEBI:456215"/>
    </ligand>
</feature>
<dbReference type="AlphaFoldDB" id="A0A7S0MH98"/>
<dbReference type="CDD" id="cd00077">
    <property type="entry name" value="HDc"/>
    <property type="match status" value="1"/>
</dbReference>
<sequence>MDAISPNGLTLFDGVELKLFDRKLTPETIFGFLSRMDDWPRKDVKFDELFWPPTDVEIQKMLTPEALREWDFDIFRFNDITREHPLFWITMAVLHFYELPEKLQLDTNRLCRFVAMVEAGYNECIYHNGLHAADVTHALHCLLDCQDTWKNFSPEELFACILAAGIHDMGHPGVTNMYLVKQKHPIALRHNNTGVLEKHSWSMAFTLLDMPEYDPLHHLPTQRRDEVRNLIREQVLRTDMTLHYELTKEIIALATKGVPVEGCDTTPLDLKDDTQRRIALQLLVHSADLSNLCKRWDIHIQWSHSILAEFFSQGDFEKHQGLPVSEIGVRNISVGRTNQKNFIGNVVLALYKLCGEALPSTKGVCDRSIEQMGKNHARWAALNY</sequence>
<feature type="binding site" evidence="5">
    <location>
        <position position="168"/>
    </location>
    <ligand>
        <name>Zn(2+)</name>
        <dbReference type="ChEBI" id="CHEBI:29105"/>
        <label>1</label>
    </ligand>
</feature>
<feature type="binding site" evidence="4">
    <location>
        <position position="168"/>
    </location>
    <ligand>
        <name>AMP</name>
        <dbReference type="ChEBI" id="CHEBI:456215"/>
    </ligand>
</feature>
<feature type="binding site" evidence="5">
    <location>
        <position position="288"/>
    </location>
    <ligand>
        <name>Zn(2+)</name>
        <dbReference type="ChEBI" id="CHEBI:29105"/>
        <label>1</label>
    </ligand>
</feature>
<gene>
    <name evidence="7" type="ORF">CCUR1050_LOCUS19189</name>
</gene>
<evidence type="ECO:0000259" key="6">
    <source>
        <dbReference type="PROSITE" id="PS51845"/>
    </source>
</evidence>
<proteinExistence type="predicted"/>
<evidence type="ECO:0000256" key="5">
    <source>
        <dbReference type="PIRSR" id="PIRSR623088-3"/>
    </source>
</evidence>
<dbReference type="SUPFAM" id="SSF109604">
    <property type="entry name" value="HD-domain/PDEase-like"/>
    <property type="match status" value="1"/>
</dbReference>
<organism evidence="7">
    <name type="scientific">Cryptomonas curvata</name>
    <dbReference type="NCBI Taxonomy" id="233186"/>
    <lineage>
        <taxon>Eukaryota</taxon>
        <taxon>Cryptophyceae</taxon>
        <taxon>Cryptomonadales</taxon>
        <taxon>Cryptomonadaceae</taxon>
        <taxon>Cryptomonas</taxon>
    </lineage>
</organism>
<name>A0A7S0MH98_9CRYP</name>
<evidence type="ECO:0000256" key="1">
    <source>
        <dbReference type="ARBA" id="ARBA00022723"/>
    </source>
</evidence>
<dbReference type="PRINTS" id="PR00387">
    <property type="entry name" value="PDIESTERASE1"/>
</dbReference>
<evidence type="ECO:0000313" key="7">
    <source>
        <dbReference type="EMBL" id="CAD8641505.1"/>
    </source>
</evidence>
<dbReference type="InterPro" id="IPR036971">
    <property type="entry name" value="PDEase_catalytic_dom_sf"/>
</dbReference>
<dbReference type="Gene3D" id="1.10.1300.10">
    <property type="entry name" value="3'5'-cyclic nucleotide phosphodiesterase, catalytic domain"/>
    <property type="match status" value="1"/>
</dbReference>
<evidence type="ECO:0000256" key="2">
    <source>
        <dbReference type="ARBA" id="ARBA00022801"/>
    </source>
</evidence>
<keyword evidence="2" id="KW-0378">Hydrolase</keyword>
<dbReference type="InterPro" id="IPR023088">
    <property type="entry name" value="PDEase"/>
</dbReference>
<dbReference type="EMBL" id="HBEZ01034793">
    <property type="protein sequence ID" value="CAD8641505.1"/>
    <property type="molecule type" value="Transcribed_RNA"/>
</dbReference>
<dbReference type="GO" id="GO:0004114">
    <property type="term" value="F:3',5'-cyclic-nucleotide phosphodiesterase activity"/>
    <property type="evidence" value="ECO:0007669"/>
    <property type="project" value="InterPro"/>
</dbReference>
<evidence type="ECO:0000256" key="3">
    <source>
        <dbReference type="PIRSR" id="PIRSR623088-1"/>
    </source>
</evidence>
<dbReference type="InterPro" id="IPR023174">
    <property type="entry name" value="PDEase_CS"/>
</dbReference>
<feature type="binding site" evidence="5">
    <location>
        <position position="131"/>
    </location>
    <ligand>
        <name>Zn(2+)</name>
        <dbReference type="ChEBI" id="CHEBI:29105"/>
        <label>1</label>
    </ligand>
</feature>